<dbReference type="SUPFAM" id="SSF56024">
    <property type="entry name" value="Phospholipase D/nuclease"/>
    <property type="match status" value="2"/>
</dbReference>
<dbReference type="AlphaFoldDB" id="A0A8G2HRR1"/>
<reference evidence="3 4" key="1">
    <citation type="submission" date="2018-06" db="EMBL/GenBank/DDBJ databases">
        <authorList>
            <consortium name="Pathogen Informatics"/>
            <person name="Doyle S."/>
        </authorList>
    </citation>
    <scope>NUCLEOTIDE SEQUENCE [LARGE SCALE GENOMIC DNA]</scope>
    <source>
        <strain evidence="3 4">NCTC11819</strain>
    </source>
</reference>
<keyword evidence="3" id="KW-0808">Transferase</keyword>
<dbReference type="Proteomes" id="UP000255284">
    <property type="component" value="Unassembled WGS sequence"/>
</dbReference>
<dbReference type="InterPro" id="IPR025202">
    <property type="entry name" value="PLD-like_dom"/>
</dbReference>
<name>A0A8G2HRR1_9ACTO</name>
<feature type="domain" description="PLD phosphodiesterase" evidence="2">
    <location>
        <begin position="179"/>
        <end position="206"/>
    </location>
</feature>
<dbReference type="InterPro" id="IPR001736">
    <property type="entry name" value="PLipase_D/transphosphatidylase"/>
</dbReference>
<feature type="transmembrane region" description="Helical" evidence="1">
    <location>
        <begin position="32"/>
        <end position="54"/>
    </location>
</feature>
<dbReference type="PROSITE" id="PS50035">
    <property type="entry name" value="PLD"/>
    <property type="match status" value="1"/>
</dbReference>
<comment type="caution">
    <text evidence="3">The sequence shown here is derived from an EMBL/GenBank/DDBJ whole genome shotgun (WGS) entry which is preliminary data.</text>
</comment>
<dbReference type="CDD" id="cd09159">
    <property type="entry name" value="PLDc_ybhO_like_2"/>
    <property type="match status" value="1"/>
</dbReference>
<protein>
    <submittedName>
        <fullName evidence="3">Cardiolipin synthase</fullName>
        <ecNumber evidence="3">2.7.8.-</ecNumber>
    </submittedName>
</protein>
<organism evidence="3 4">
    <name type="scientific">Mobiluncus mulieris</name>
    <dbReference type="NCBI Taxonomy" id="2052"/>
    <lineage>
        <taxon>Bacteria</taxon>
        <taxon>Bacillati</taxon>
        <taxon>Actinomycetota</taxon>
        <taxon>Actinomycetes</taxon>
        <taxon>Actinomycetales</taxon>
        <taxon>Actinomycetaceae</taxon>
        <taxon>Mobiluncus</taxon>
    </lineage>
</organism>
<dbReference type="PANTHER" id="PTHR21248:SF22">
    <property type="entry name" value="PHOSPHOLIPASE D"/>
    <property type="match status" value="1"/>
</dbReference>
<dbReference type="SMART" id="SM00155">
    <property type="entry name" value="PLDc"/>
    <property type="match status" value="2"/>
</dbReference>
<evidence type="ECO:0000256" key="1">
    <source>
        <dbReference type="SAM" id="Phobius"/>
    </source>
</evidence>
<dbReference type="GO" id="GO:0032049">
    <property type="term" value="P:cardiolipin biosynthetic process"/>
    <property type="evidence" value="ECO:0007669"/>
    <property type="project" value="UniProtKB-ARBA"/>
</dbReference>
<accession>A0A8G2HRR1</accession>
<dbReference type="EC" id="2.7.8.-" evidence="3"/>
<sequence>MSVRSGMFRGLAKFFTRLSDKAVQAPERLPRILGRVAAAFLIFEFIAGFITFMIDTLRAWRPAPVAAFPITELPPVDVHGNDMKVYTSGAELYQAMLDEIRQARRNVFFETFIWKNDEIGRLFKDALIAAARRGVHVFVIWDAFGNLSVPPAFTDFPRLTHLHVMRFGLFRSFFLSFHSTGRDHRKLLVVDNRVGFIGGYNIGSLYANQWRDTHLRIEGAATLELANAFTDFWNTHLSRRLPSLPKYPGQQWSRHIAAARNEPNRWLFPVRGLYINALGRAQRNVWITQAYFIPDKDILDELTSAANRGVDVKVLIPEISNHIAADWVARSFYSPLLEAGVEIWLYQNAMVHAKTATADGVWTTIGTANIDRLSMTGNYEINLEVYSPDLAAQMEQVFRNDLGNARQLTLAEWEERPWLTRVIEGVLRPLGSVL</sequence>
<dbReference type="CDD" id="cd09110">
    <property type="entry name" value="PLDc_CLS_1"/>
    <property type="match status" value="1"/>
</dbReference>
<keyword evidence="1" id="KW-0472">Membrane</keyword>
<evidence type="ECO:0000259" key="2">
    <source>
        <dbReference type="PROSITE" id="PS50035"/>
    </source>
</evidence>
<keyword evidence="1" id="KW-1133">Transmembrane helix</keyword>
<proteinExistence type="predicted"/>
<dbReference type="Pfam" id="PF13091">
    <property type="entry name" value="PLDc_2"/>
    <property type="match status" value="2"/>
</dbReference>
<dbReference type="GO" id="GO:0030572">
    <property type="term" value="F:phosphatidyltransferase activity"/>
    <property type="evidence" value="ECO:0007669"/>
    <property type="project" value="UniProtKB-ARBA"/>
</dbReference>
<gene>
    <name evidence="3" type="primary">cls</name>
    <name evidence="3" type="ORF">NCTC11819_00030</name>
</gene>
<evidence type="ECO:0000313" key="3">
    <source>
        <dbReference type="EMBL" id="STO15493.1"/>
    </source>
</evidence>
<dbReference type="EMBL" id="UGGQ01000006">
    <property type="protein sequence ID" value="STO15493.1"/>
    <property type="molecule type" value="Genomic_DNA"/>
</dbReference>
<keyword evidence="1" id="KW-0812">Transmembrane</keyword>
<dbReference type="PANTHER" id="PTHR21248">
    <property type="entry name" value="CARDIOLIPIN SYNTHASE"/>
    <property type="match status" value="1"/>
</dbReference>
<evidence type="ECO:0000313" key="4">
    <source>
        <dbReference type="Proteomes" id="UP000255284"/>
    </source>
</evidence>
<dbReference type="Gene3D" id="3.30.870.10">
    <property type="entry name" value="Endonuclease Chain A"/>
    <property type="match status" value="2"/>
</dbReference>